<sequence length="266" mass="27982">MITASQVTVIRGGRPLISEIDISLRPGRFTVIIGPNGAGKSTLLKVLSGEIVPDDGEVSCHGKPLRQLSALQLAADRAVLPQSTALSFPFTALEVVRMGAIAHGSLDPTRAARQALVRVGLEGFEARPYSALSGGEQQRVQFARALAQVPVAVDQGRARALFLDEPTSSLDIGHQIGVLEIAREFSRRGGAVLAILHDLNLAAEFADHLVVMDRGRIVSAGSPAATINDEVIGEVYGIRGAVGRLPAAHVPYVLPQARLSSEAKAG</sequence>
<accession>A0A7Y0ATK3</accession>
<dbReference type="InterPro" id="IPR017871">
    <property type="entry name" value="ABC_transporter-like_CS"/>
</dbReference>
<evidence type="ECO:0000256" key="1">
    <source>
        <dbReference type="ARBA" id="ARBA00005417"/>
    </source>
</evidence>
<dbReference type="Proteomes" id="UP000541470">
    <property type="component" value="Unassembled WGS sequence"/>
</dbReference>
<dbReference type="GO" id="GO:0016887">
    <property type="term" value="F:ATP hydrolysis activity"/>
    <property type="evidence" value="ECO:0007669"/>
    <property type="project" value="InterPro"/>
</dbReference>
<dbReference type="PANTHER" id="PTHR42794">
    <property type="entry name" value="HEMIN IMPORT ATP-BINDING PROTEIN HMUV"/>
    <property type="match status" value="1"/>
</dbReference>
<keyword evidence="2" id="KW-0813">Transport</keyword>
<dbReference type="InterPro" id="IPR027417">
    <property type="entry name" value="P-loop_NTPase"/>
</dbReference>
<evidence type="ECO:0000259" key="7">
    <source>
        <dbReference type="PROSITE" id="PS50893"/>
    </source>
</evidence>
<keyword evidence="4 8" id="KW-0067">ATP-binding</keyword>
<evidence type="ECO:0000256" key="3">
    <source>
        <dbReference type="ARBA" id="ARBA00022741"/>
    </source>
</evidence>
<evidence type="ECO:0000256" key="4">
    <source>
        <dbReference type="ARBA" id="ARBA00022840"/>
    </source>
</evidence>
<keyword evidence="5" id="KW-1278">Translocase</keyword>
<dbReference type="SUPFAM" id="SSF52540">
    <property type="entry name" value="P-loop containing nucleoside triphosphate hydrolases"/>
    <property type="match status" value="1"/>
</dbReference>
<organism evidence="8 9">
    <name type="scientific">Rhizobium terricola</name>
    <dbReference type="NCBI Taxonomy" id="2728849"/>
    <lineage>
        <taxon>Bacteria</taxon>
        <taxon>Pseudomonadati</taxon>
        <taxon>Pseudomonadota</taxon>
        <taxon>Alphaproteobacteria</taxon>
        <taxon>Hyphomicrobiales</taxon>
        <taxon>Rhizobiaceae</taxon>
        <taxon>Rhizobium/Agrobacterium group</taxon>
        <taxon>Rhizobium</taxon>
    </lineage>
</organism>
<dbReference type="Pfam" id="PF00005">
    <property type="entry name" value="ABC_tran"/>
    <property type="match status" value="1"/>
</dbReference>
<evidence type="ECO:0000256" key="5">
    <source>
        <dbReference type="ARBA" id="ARBA00022967"/>
    </source>
</evidence>
<keyword evidence="9" id="KW-1185">Reference proteome</keyword>
<name>A0A7Y0ATK3_9HYPH</name>
<dbReference type="NCBIfam" id="NF010068">
    <property type="entry name" value="PRK13548.1"/>
    <property type="match status" value="1"/>
</dbReference>
<feature type="domain" description="ABC transporter" evidence="7">
    <location>
        <begin position="2"/>
        <end position="239"/>
    </location>
</feature>
<dbReference type="Gene3D" id="3.40.50.300">
    <property type="entry name" value="P-loop containing nucleotide triphosphate hydrolases"/>
    <property type="match status" value="1"/>
</dbReference>
<proteinExistence type="inferred from homology"/>
<comment type="function">
    <text evidence="6">Part of the ABC transporter complex HmuTUV involved in hemin import. Responsible for energy coupling to the transport system.</text>
</comment>
<evidence type="ECO:0000256" key="2">
    <source>
        <dbReference type="ARBA" id="ARBA00022448"/>
    </source>
</evidence>
<dbReference type="EMBL" id="JABBGK010000001">
    <property type="protein sequence ID" value="NML73270.1"/>
    <property type="molecule type" value="Genomic_DNA"/>
</dbReference>
<evidence type="ECO:0000313" key="8">
    <source>
        <dbReference type="EMBL" id="NML73270.1"/>
    </source>
</evidence>
<dbReference type="InterPro" id="IPR003593">
    <property type="entry name" value="AAA+_ATPase"/>
</dbReference>
<evidence type="ECO:0000256" key="6">
    <source>
        <dbReference type="ARBA" id="ARBA00037066"/>
    </source>
</evidence>
<protein>
    <submittedName>
        <fullName evidence="8">Heme ABC transporter ATP-binding protein</fullName>
    </submittedName>
</protein>
<dbReference type="SMART" id="SM00382">
    <property type="entry name" value="AAA"/>
    <property type="match status" value="1"/>
</dbReference>
<dbReference type="PROSITE" id="PS00211">
    <property type="entry name" value="ABC_TRANSPORTER_1"/>
    <property type="match status" value="1"/>
</dbReference>
<comment type="caution">
    <text evidence="8">The sequence shown here is derived from an EMBL/GenBank/DDBJ whole genome shotgun (WGS) entry which is preliminary data.</text>
</comment>
<dbReference type="CDD" id="cd03214">
    <property type="entry name" value="ABC_Iron-Siderophores_B12_Hemin"/>
    <property type="match status" value="1"/>
</dbReference>
<dbReference type="GO" id="GO:0005524">
    <property type="term" value="F:ATP binding"/>
    <property type="evidence" value="ECO:0007669"/>
    <property type="project" value="UniProtKB-KW"/>
</dbReference>
<evidence type="ECO:0000313" key="9">
    <source>
        <dbReference type="Proteomes" id="UP000541470"/>
    </source>
</evidence>
<dbReference type="PANTHER" id="PTHR42794:SF1">
    <property type="entry name" value="HEMIN IMPORT ATP-BINDING PROTEIN HMUV"/>
    <property type="match status" value="1"/>
</dbReference>
<keyword evidence="3" id="KW-0547">Nucleotide-binding</keyword>
<reference evidence="8 9" key="1">
    <citation type="submission" date="2020-04" db="EMBL/GenBank/DDBJ databases">
        <title>Rhizobium sp. S-51 isolated from soil.</title>
        <authorList>
            <person name="Dahal R.H."/>
        </authorList>
    </citation>
    <scope>NUCLEOTIDE SEQUENCE [LARGE SCALE GENOMIC DNA]</scope>
    <source>
        <strain evidence="8 9">S-51</strain>
    </source>
</reference>
<dbReference type="RefSeq" id="WP_169587470.1">
    <property type="nucleotide sequence ID" value="NZ_JABBGK010000001.1"/>
</dbReference>
<gene>
    <name evidence="8" type="ORF">HHL25_03930</name>
</gene>
<dbReference type="AlphaFoldDB" id="A0A7Y0ATK3"/>
<comment type="similarity">
    <text evidence="1">Belongs to the ABC transporter superfamily.</text>
</comment>
<dbReference type="InterPro" id="IPR003439">
    <property type="entry name" value="ABC_transporter-like_ATP-bd"/>
</dbReference>
<dbReference type="PROSITE" id="PS50893">
    <property type="entry name" value="ABC_TRANSPORTER_2"/>
    <property type="match status" value="1"/>
</dbReference>